<organism evidence="5 6">
    <name type="scientific">Aulographum hederae CBS 113979</name>
    <dbReference type="NCBI Taxonomy" id="1176131"/>
    <lineage>
        <taxon>Eukaryota</taxon>
        <taxon>Fungi</taxon>
        <taxon>Dikarya</taxon>
        <taxon>Ascomycota</taxon>
        <taxon>Pezizomycotina</taxon>
        <taxon>Dothideomycetes</taxon>
        <taxon>Pleosporomycetidae</taxon>
        <taxon>Aulographales</taxon>
        <taxon>Aulographaceae</taxon>
    </lineage>
</organism>
<dbReference type="EMBL" id="ML977159">
    <property type="protein sequence ID" value="KAF1985958.1"/>
    <property type="molecule type" value="Genomic_DNA"/>
</dbReference>
<evidence type="ECO:0000256" key="3">
    <source>
        <dbReference type="SAM" id="MobiDB-lite"/>
    </source>
</evidence>
<dbReference type="Proteomes" id="UP000800041">
    <property type="component" value="Unassembled WGS sequence"/>
</dbReference>
<feature type="region of interest" description="Disordered" evidence="3">
    <location>
        <begin position="1"/>
        <end position="22"/>
    </location>
</feature>
<gene>
    <name evidence="5" type="ORF">K402DRAFT_378207</name>
</gene>
<dbReference type="SUPFAM" id="SSF53474">
    <property type="entry name" value="alpha/beta-Hydrolases"/>
    <property type="match status" value="1"/>
</dbReference>
<dbReference type="PANTHER" id="PTHR46118:SF4">
    <property type="entry name" value="PROTEIN ABHD11"/>
    <property type="match status" value="1"/>
</dbReference>
<dbReference type="AlphaFoldDB" id="A0A6G1GZ05"/>
<protein>
    <submittedName>
        <fullName evidence="5">Alpha/beta-hydrolase</fullName>
    </submittedName>
</protein>
<dbReference type="PANTHER" id="PTHR46118">
    <property type="entry name" value="PROTEIN ABHD11"/>
    <property type="match status" value="1"/>
</dbReference>
<accession>A0A6G1GZ05</accession>
<dbReference type="Pfam" id="PF00561">
    <property type="entry name" value="Abhydrolase_1"/>
    <property type="match status" value="1"/>
</dbReference>
<dbReference type="Gene3D" id="3.40.50.1820">
    <property type="entry name" value="alpha/beta hydrolase"/>
    <property type="match status" value="1"/>
</dbReference>
<dbReference type="OrthoDB" id="8119704at2759"/>
<dbReference type="GO" id="GO:0005739">
    <property type="term" value="C:mitochondrion"/>
    <property type="evidence" value="ECO:0007669"/>
    <property type="project" value="TreeGrafter"/>
</dbReference>
<keyword evidence="6" id="KW-1185">Reference proteome</keyword>
<comment type="similarity">
    <text evidence="1">Belongs to the AB hydrolase superfamily.</text>
</comment>
<name>A0A6G1GZ05_9PEZI</name>
<keyword evidence="2 5" id="KW-0378">Hydrolase</keyword>
<evidence type="ECO:0000256" key="1">
    <source>
        <dbReference type="ARBA" id="ARBA00008645"/>
    </source>
</evidence>
<dbReference type="InterPro" id="IPR029058">
    <property type="entry name" value="AB_hydrolase_fold"/>
</dbReference>
<evidence type="ECO:0000259" key="4">
    <source>
        <dbReference type="Pfam" id="PF00561"/>
    </source>
</evidence>
<dbReference type="InterPro" id="IPR000073">
    <property type="entry name" value="AB_hydrolase_1"/>
</dbReference>
<proteinExistence type="inferred from homology"/>
<evidence type="ECO:0000313" key="6">
    <source>
        <dbReference type="Proteomes" id="UP000800041"/>
    </source>
</evidence>
<reference evidence="5" key="1">
    <citation type="journal article" date="2020" name="Stud. Mycol.">
        <title>101 Dothideomycetes genomes: a test case for predicting lifestyles and emergence of pathogens.</title>
        <authorList>
            <person name="Haridas S."/>
            <person name="Albert R."/>
            <person name="Binder M."/>
            <person name="Bloem J."/>
            <person name="Labutti K."/>
            <person name="Salamov A."/>
            <person name="Andreopoulos B."/>
            <person name="Baker S."/>
            <person name="Barry K."/>
            <person name="Bills G."/>
            <person name="Bluhm B."/>
            <person name="Cannon C."/>
            <person name="Castanera R."/>
            <person name="Culley D."/>
            <person name="Daum C."/>
            <person name="Ezra D."/>
            <person name="Gonzalez J."/>
            <person name="Henrissat B."/>
            <person name="Kuo A."/>
            <person name="Liang C."/>
            <person name="Lipzen A."/>
            <person name="Lutzoni F."/>
            <person name="Magnuson J."/>
            <person name="Mondo S."/>
            <person name="Nolan M."/>
            <person name="Ohm R."/>
            <person name="Pangilinan J."/>
            <person name="Park H.-J."/>
            <person name="Ramirez L."/>
            <person name="Alfaro M."/>
            <person name="Sun H."/>
            <person name="Tritt A."/>
            <person name="Yoshinaga Y."/>
            <person name="Zwiers L.-H."/>
            <person name="Turgeon B."/>
            <person name="Goodwin S."/>
            <person name="Spatafora J."/>
            <person name="Crous P."/>
            <person name="Grigoriev I."/>
        </authorList>
    </citation>
    <scope>NUCLEOTIDE SEQUENCE</scope>
    <source>
        <strain evidence="5">CBS 113979</strain>
    </source>
</reference>
<evidence type="ECO:0000313" key="5">
    <source>
        <dbReference type="EMBL" id="KAF1985958.1"/>
    </source>
</evidence>
<sequence length="322" mass="35990">MLRPLLRPQPHQFLSPPSLHPSSPLSLTLTTRAFSLSTPRPKRVRLTYDLHSPPPAAKEKVEKEGNDAPIIFIHGLFGSKKNNRSMSKVLAKELGRKVYAIDLRNHGDAPHDPVHDYVHLADDVEGFMEEHEIEKPTLIGHSMGAKTAMTVALTSPSKVGSIVSVDNAPVDAALKSDFGKYIQGMRKVEDAQVTKQSEADEILQDFAPELPIRQFLLTNLHRPASTPPTTPLVFRIPIRFLAAALDNMADFPFKDPDATRFSQPALFVRGTRSHYVPDETIPIIGRFFPRFEISDVEAGHWVVSENPEGFRRAVVEFLQEKE</sequence>
<feature type="domain" description="AB hydrolase-1" evidence="4">
    <location>
        <begin position="69"/>
        <end position="307"/>
    </location>
</feature>
<dbReference type="FunFam" id="3.40.50.1820:FF:000039">
    <property type="entry name" value="Esterase ybfF"/>
    <property type="match status" value="1"/>
</dbReference>
<evidence type="ECO:0000256" key="2">
    <source>
        <dbReference type="ARBA" id="ARBA00022801"/>
    </source>
</evidence>
<dbReference type="GO" id="GO:0052689">
    <property type="term" value="F:carboxylic ester hydrolase activity"/>
    <property type="evidence" value="ECO:0007669"/>
    <property type="project" value="TreeGrafter"/>
</dbReference>